<reference evidence="5" key="2">
    <citation type="submission" date="2013-04" db="EMBL/GenBank/DDBJ databases">
        <title>Genome sequence of Pseudoalteromonas undina.</title>
        <authorList>
            <person name="Xie B.-B."/>
            <person name="Rong J.-C."/>
            <person name="Qin Q.-L."/>
            <person name="Shu Y.-L."/>
            <person name="Zhang Y.-Z."/>
        </authorList>
    </citation>
    <scope>NUCLEOTIDE SEQUENCE</scope>
    <source>
        <strain evidence="5">NCIMB 2128</strain>
    </source>
</reference>
<feature type="domain" description="Response regulatory" evidence="3">
    <location>
        <begin position="9"/>
        <end position="120"/>
    </location>
</feature>
<dbReference type="Gene3D" id="3.40.50.2300">
    <property type="match status" value="1"/>
</dbReference>
<feature type="modified residue" description="4-aspartylphosphate" evidence="2">
    <location>
        <position position="60"/>
    </location>
</feature>
<dbReference type="Pfam" id="PF04397">
    <property type="entry name" value="LytTR"/>
    <property type="match status" value="1"/>
</dbReference>
<dbReference type="EMBL" id="AHCF02000029">
    <property type="protein sequence ID" value="ERG60294.1"/>
    <property type="molecule type" value="Genomic_DNA"/>
</dbReference>
<dbReference type="InterPro" id="IPR011006">
    <property type="entry name" value="CheY-like_superfamily"/>
</dbReference>
<dbReference type="PROSITE" id="PS50110">
    <property type="entry name" value="RESPONSE_REGULATORY"/>
    <property type="match status" value="1"/>
</dbReference>
<evidence type="ECO:0000256" key="2">
    <source>
        <dbReference type="PROSITE-ProRule" id="PRU00169"/>
    </source>
</evidence>
<evidence type="ECO:0000313" key="5">
    <source>
        <dbReference type="EMBL" id="ERG60294.1"/>
    </source>
</evidence>
<keyword evidence="6" id="KW-1185">Reference proteome</keyword>
<dbReference type="SUPFAM" id="SSF52172">
    <property type="entry name" value="CheY-like"/>
    <property type="match status" value="1"/>
</dbReference>
<dbReference type="SMART" id="SM00448">
    <property type="entry name" value="REC"/>
    <property type="match status" value="1"/>
</dbReference>
<dbReference type="SMART" id="SM00850">
    <property type="entry name" value="LytTR"/>
    <property type="match status" value="1"/>
</dbReference>
<dbReference type="Gene3D" id="2.40.50.1020">
    <property type="entry name" value="LytTr DNA-binding domain"/>
    <property type="match status" value="1"/>
</dbReference>
<dbReference type="Pfam" id="PF00072">
    <property type="entry name" value="Response_reg"/>
    <property type="match status" value="1"/>
</dbReference>
<dbReference type="InterPro" id="IPR001789">
    <property type="entry name" value="Sig_transdc_resp-reg_receiver"/>
</dbReference>
<dbReference type="InterPro" id="IPR046947">
    <property type="entry name" value="LytR-like"/>
</dbReference>
<dbReference type="PANTHER" id="PTHR37299">
    <property type="entry name" value="TRANSCRIPTIONAL REGULATOR-RELATED"/>
    <property type="match status" value="1"/>
</dbReference>
<protein>
    <submittedName>
        <fullName evidence="5">LytTR family two component transcriptional regulator</fullName>
    </submittedName>
</protein>
<keyword evidence="2" id="KW-0597">Phosphoprotein</keyword>
<dbReference type="PANTHER" id="PTHR37299:SF1">
    <property type="entry name" value="STAGE 0 SPORULATION PROTEIN A HOMOLOG"/>
    <property type="match status" value="1"/>
</dbReference>
<comment type="caution">
    <text evidence="5">The sequence shown here is derived from an EMBL/GenBank/DDBJ whole genome shotgun (WGS) entry which is preliminary data.</text>
</comment>
<evidence type="ECO:0000256" key="1">
    <source>
        <dbReference type="ARBA" id="ARBA00023012"/>
    </source>
</evidence>
<feature type="domain" description="HTH LytTR-type" evidence="4">
    <location>
        <begin position="137"/>
        <end position="241"/>
    </location>
</feature>
<evidence type="ECO:0000313" key="6">
    <source>
        <dbReference type="Proteomes" id="UP000016534"/>
    </source>
</evidence>
<accession>A0ABN0NFC0</accession>
<organism evidence="5 6">
    <name type="scientific">Pseudoalteromonas undina</name>
    <dbReference type="NCBI Taxonomy" id="43660"/>
    <lineage>
        <taxon>Bacteria</taxon>
        <taxon>Pseudomonadati</taxon>
        <taxon>Pseudomonadota</taxon>
        <taxon>Gammaproteobacteria</taxon>
        <taxon>Alteromonadales</taxon>
        <taxon>Pseudoalteromonadaceae</taxon>
        <taxon>Pseudoalteromonas</taxon>
    </lineage>
</organism>
<name>A0ABN0NFC0_9GAMM</name>
<sequence length="243" mass="27696">MQHNKPTITALIVDDELLARNELARLLKPYKHIDIIDEAENICHAYELIKKHKPDVVFLDIEMPGGTGIELAEQLAGETNIIFCTAYNEFAVDAFSLNAVDYLLKPIVKERLEGTLEKLEGQLTQRPISYLEDNFKLMVKFSENMKIIQLADILRFESIGNHAAIYTAFGKAYIHSSLTKIEARLNPDYFLRASRSDIIRLDAIMELEETINYGLLAKLRNGAQVEISRRQASKLKQQLSFNL</sequence>
<evidence type="ECO:0000259" key="4">
    <source>
        <dbReference type="PROSITE" id="PS50930"/>
    </source>
</evidence>
<dbReference type="Proteomes" id="UP000016534">
    <property type="component" value="Unassembled WGS sequence"/>
</dbReference>
<dbReference type="PROSITE" id="PS50930">
    <property type="entry name" value="HTH_LYTTR"/>
    <property type="match status" value="1"/>
</dbReference>
<reference evidence="5" key="1">
    <citation type="journal article" date="2012" name="J. Bacteriol.">
        <title>Genome sequences of type strains of seven species of the marine bacterium Pseudoalteromonas.</title>
        <authorList>
            <person name="Xie B.B."/>
            <person name="Shu Y.L."/>
            <person name="Qin Q.L."/>
            <person name="Rong J.C."/>
            <person name="Zhang X.Y."/>
            <person name="Chen X.L."/>
            <person name="Shi M."/>
            <person name="He H.L."/>
            <person name="Zhou B.C."/>
            <person name="Zhang Y.Z."/>
        </authorList>
    </citation>
    <scope>NUCLEOTIDE SEQUENCE [LARGE SCALE GENOMIC DNA]</scope>
    <source>
        <strain evidence="5">NCIMB 2128</strain>
    </source>
</reference>
<evidence type="ECO:0000259" key="3">
    <source>
        <dbReference type="PROSITE" id="PS50110"/>
    </source>
</evidence>
<gene>
    <name evidence="5" type="ORF">PUND_12345</name>
</gene>
<proteinExistence type="predicted"/>
<dbReference type="InterPro" id="IPR007492">
    <property type="entry name" value="LytTR_DNA-bd_dom"/>
</dbReference>
<keyword evidence="1" id="KW-0902">Two-component regulatory system</keyword>